<dbReference type="Pfam" id="PF07963">
    <property type="entry name" value="N_methyl"/>
    <property type="match status" value="1"/>
</dbReference>
<evidence type="ECO:0000313" key="6">
    <source>
        <dbReference type="Proteomes" id="UP000318943"/>
    </source>
</evidence>
<dbReference type="InterPro" id="IPR045584">
    <property type="entry name" value="Pilin-like"/>
</dbReference>
<proteinExistence type="inferred from homology"/>
<keyword evidence="6" id="KW-1185">Reference proteome</keyword>
<dbReference type="Proteomes" id="UP000318943">
    <property type="component" value="Unassembled WGS sequence"/>
</dbReference>
<dbReference type="PANTHER" id="PTHR30093">
    <property type="entry name" value="GENERAL SECRETION PATHWAY PROTEIN G"/>
    <property type="match status" value="1"/>
</dbReference>
<dbReference type="Pfam" id="PF00114">
    <property type="entry name" value="Pilin"/>
    <property type="match status" value="1"/>
</dbReference>
<keyword evidence="4" id="KW-1133">Transmembrane helix</keyword>
<dbReference type="PROSITE" id="PS00409">
    <property type="entry name" value="PROKAR_NTER_METHYL"/>
    <property type="match status" value="1"/>
</dbReference>
<feature type="transmembrane region" description="Helical" evidence="4">
    <location>
        <begin position="53"/>
        <end position="76"/>
    </location>
</feature>
<comment type="caution">
    <text evidence="5">The sequence shown here is derived from an EMBL/GenBank/DDBJ whole genome shotgun (WGS) entry which is preliminary data.</text>
</comment>
<protein>
    <submittedName>
        <fullName evidence="5">Pilin</fullName>
    </submittedName>
</protein>
<dbReference type="PANTHER" id="PTHR30093:SF34">
    <property type="entry name" value="PREPILIN PEPTIDASE-DEPENDENT PROTEIN D"/>
    <property type="match status" value="1"/>
</dbReference>
<sequence>MMNGNAPNPVTFWGFRAWHAVWIGVGDQPCRNRLMPNPSTDTTRLLQRLRRGFTLIEMMIVVAVIGILAALAIPAYQHYIVKTQISRGFWEASNYKTAVEERLHNGVFVFPDPAGTLGYVRSTLTAADDTFAFNADGSGAIVVLLNGDVHPVVRGARITVGRLTSGGWTCAVRGDGLTSMVLPPGCTLDG</sequence>
<evidence type="ECO:0000256" key="2">
    <source>
        <dbReference type="ARBA" id="ARBA00022481"/>
    </source>
</evidence>
<dbReference type="EMBL" id="VCIZ01000001">
    <property type="protein sequence ID" value="TSP14670.1"/>
    <property type="molecule type" value="Genomic_DNA"/>
</dbReference>
<name>A0ABY3EUL2_9BURK</name>
<evidence type="ECO:0000256" key="3">
    <source>
        <dbReference type="RuleBase" id="RU000389"/>
    </source>
</evidence>
<keyword evidence="2" id="KW-0488">Methylation</keyword>
<evidence type="ECO:0000313" key="5">
    <source>
        <dbReference type="EMBL" id="TSP14670.1"/>
    </source>
</evidence>
<dbReference type="InterPro" id="IPR012902">
    <property type="entry name" value="N_methyl_site"/>
</dbReference>
<keyword evidence="3" id="KW-0281">Fimbrium</keyword>
<dbReference type="InterPro" id="IPR001082">
    <property type="entry name" value="Pilin"/>
</dbReference>
<dbReference type="Gene3D" id="3.30.700.10">
    <property type="entry name" value="Glycoprotein, Type 4 Pilin"/>
    <property type="match status" value="1"/>
</dbReference>
<reference evidence="5 6" key="1">
    <citation type="submission" date="2019-05" db="EMBL/GenBank/DDBJ databases">
        <title>Whole genome sequence analysis of Cupriavidus campinensis S14E4C strain.</title>
        <authorList>
            <person name="Abbaszade G."/>
            <person name="Szabo A."/>
            <person name="Toumi M."/>
            <person name="Toth E."/>
        </authorList>
    </citation>
    <scope>NUCLEOTIDE SEQUENCE [LARGE SCALE GENOMIC DNA]</scope>
    <source>
        <strain evidence="5 6">S14E4C</strain>
    </source>
</reference>
<gene>
    <name evidence="5" type="ORF">FGG12_03255</name>
</gene>
<evidence type="ECO:0000256" key="1">
    <source>
        <dbReference type="ARBA" id="ARBA00005233"/>
    </source>
</evidence>
<dbReference type="NCBIfam" id="TIGR02532">
    <property type="entry name" value="IV_pilin_GFxxxE"/>
    <property type="match status" value="1"/>
</dbReference>
<accession>A0ABY3EUL2</accession>
<organism evidence="5 6">
    <name type="scientific">Cupriavidus campinensis</name>
    <dbReference type="NCBI Taxonomy" id="151783"/>
    <lineage>
        <taxon>Bacteria</taxon>
        <taxon>Pseudomonadati</taxon>
        <taxon>Pseudomonadota</taxon>
        <taxon>Betaproteobacteria</taxon>
        <taxon>Burkholderiales</taxon>
        <taxon>Burkholderiaceae</taxon>
        <taxon>Cupriavidus</taxon>
    </lineage>
</organism>
<evidence type="ECO:0000256" key="4">
    <source>
        <dbReference type="SAM" id="Phobius"/>
    </source>
</evidence>
<dbReference type="SUPFAM" id="SSF54523">
    <property type="entry name" value="Pili subunits"/>
    <property type="match status" value="1"/>
</dbReference>
<comment type="similarity">
    <text evidence="1 3">Belongs to the N-Me-Phe pilin family.</text>
</comment>
<keyword evidence="4" id="KW-0472">Membrane</keyword>
<keyword evidence="4" id="KW-0812">Transmembrane</keyword>